<proteinExistence type="inferred from homology"/>
<reference evidence="26" key="1">
    <citation type="submission" date="2016-10" db="EMBL/GenBank/DDBJ databases">
        <authorList>
            <person name="Varghese N."/>
            <person name="Submissions S."/>
        </authorList>
    </citation>
    <scope>NUCLEOTIDE SEQUENCE [LARGE SCALE GENOMIC DNA]</scope>
    <source>
        <strain evidence="26">CGMCC 1.12402</strain>
    </source>
</reference>
<evidence type="ECO:0000256" key="13">
    <source>
        <dbReference type="ARBA" id="ARBA00022842"/>
    </source>
</evidence>
<keyword evidence="11 22" id="KW-0547">Nucleotide-binding</keyword>
<dbReference type="InterPro" id="IPR004101">
    <property type="entry name" value="Mur_ligase_C"/>
</dbReference>
<dbReference type="GO" id="GO:0005737">
    <property type="term" value="C:cytoplasm"/>
    <property type="evidence" value="ECO:0007669"/>
    <property type="project" value="TreeGrafter"/>
</dbReference>
<evidence type="ECO:0000256" key="7">
    <source>
        <dbReference type="ARBA" id="ARBA00013025"/>
    </source>
</evidence>
<dbReference type="Gene3D" id="3.40.1190.10">
    <property type="entry name" value="Mur-like, catalytic domain"/>
    <property type="match status" value="1"/>
</dbReference>
<dbReference type="InterPro" id="IPR036565">
    <property type="entry name" value="Mur-like_cat_sf"/>
</dbReference>
<comment type="cofactor">
    <cofactor evidence="1">
        <name>Mg(2+)</name>
        <dbReference type="ChEBI" id="CHEBI:18420"/>
    </cofactor>
</comment>
<evidence type="ECO:0000256" key="11">
    <source>
        <dbReference type="ARBA" id="ARBA00022741"/>
    </source>
</evidence>
<comment type="catalytic activity">
    <reaction evidence="19">
        <text>10-formyltetrahydrofolyl-(gamma-L-Glu)(n) + L-glutamate + ATP = 10-formyltetrahydrofolyl-(gamma-L-Glu)(n+1) + ADP + phosphate + H(+)</text>
        <dbReference type="Rhea" id="RHEA:51904"/>
        <dbReference type="Rhea" id="RHEA-COMP:13088"/>
        <dbReference type="Rhea" id="RHEA-COMP:14300"/>
        <dbReference type="ChEBI" id="CHEBI:15378"/>
        <dbReference type="ChEBI" id="CHEBI:29985"/>
        <dbReference type="ChEBI" id="CHEBI:30616"/>
        <dbReference type="ChEBI" id="CHEBI:43474"/>
        <dbReference type="ChEBI" id="CHEBI:134413"/>
        <dbReference type="ChEBI" id="CHEBI:456216"/>
        <dbReference type="EC" id="6.3.2.17"/>
    </reaction>
</comment>
<feature type="domain" description="Mur ligase central" evidence="24">
    <location>
        <begin position="51"/>
        <end position="190"/>
    </location>
</feature>
<comment type="pathway">
    <text evidence="3">Cofactor biosynthesis; tetrahydrofolate biosynthesis; 7,8-dihydrofolate from 2-amino-4-hydroxy-6-hydroxymethyl-7,8-dihydropteridine diphosphate and 4-aminobenzoate: step 2/2.</text>
</comment>
<accession>A0A1I0Q5M7</accession>
<dbReference type="EMBL" id="FOIR01000002">
    <property type="protein sequence ID" value="SEW22238.1"/>
    <property type="molecule type" value="Genomic_DNA"/>
</dbReference>
<evidence type="ECO:0000256" key="19">
    <source>
        <dbReference type="ARBA" id="ARBA00047808"/>
    </source>
</evidence>
<comment type="similarity">
    <text evidence="5 22">Belongs to the folylpolyglutamate synthase family.</text>
</comment>
<dbReference type="SUPFAM" id="SSF53244">
    <property type="entry name" value="MurD-like peptide ligases, peptide-binding domain"/>
    <property type="match status" value="1"/>
</dbReference>
<keyword evidence="10" id="KW-0479">Metal-binding</keyword>
<dbReference type="InterPro" id="IPR018109">
    <property type="entry name" value="Folylpolyglutamate_synth_CS"/>
</dbReference>
<dbReference type="STRING" id="1267423.SAMN05216290_2035"/>
<dbReference type="Gene3D" id="3.90.190.20">
    <property type="entry name" value="Mur ligase, C-terminal domain"/>
    <property type="match status" value="1"/>
</dbReference>
<dbReference type="SUPFAM" id="SSF53623">
    <property type="entry name" value="MurD-like peptide ligases, catalytic domain"/>
    <property type="match status" value="1"/>
</dbReference>
<evidence type="ECO:0000256" key="20">
    <source>
        <dbReference type="ARBA" id="ARBA00049035"/>
    </source>
</evidence>
<dbReference type="PANTHER" id="PTHR11136:SF0">
    <property type="entry name" value="DIHYDROFOLATE SYNTHETASE-RELATED"/>
    <property type="match status" value="1"/>
</dbReference>
<gene>
    <name evidence="25" type="ORF">SAMN05216290_2035</name>
</gene>
<dbReference type="EC" id="6.3.2.17" evidence="7"/>
<dbReference type="InterPro" id="IPR013221">
    <property type="entry name" value="Mur_ligase_cen"/>
</dbReference>
<dbReference type="NCBIfam" id="TIGR01499">
    <property type="entry name" value="folC"/>
    <property type="match status" value="1"/>
</dbReference>
<sequence>MNYSEVLDFLYSALPMYQKVGKPAFKKDLSNTKALCKQLGNPEQKFKSIHVAGTNGKGSTSHMLAAVFQANGYKVGLYTSPHLKDFRERIKINGEMMPEEKVVGFVMKNRDFIDELKPSFFEMTVGLAFQHFAEEAVDIAIIETGLGGRLDSTNVITPEISIITNIGFDHMDMLGDTREAIAREKAGIIKPGVPVVVGESHPETDHVFRATAIDQGSDIFFSQAYQEVLTELWETDLGNPYQKANLTTAMSAVFVLKNLLNWPLDRDKSKEGLKNVVKLTNFKGRWQKLNDKPLTICDTGHNKEAFEYIVPALEGLSSGRLFMVLGFVKEKKVSEILSMLPQNAYLIFCQAKIPRAFPLDELKAVVNEHGLGAEYISDVNEAIDWANTLAKPEDVIFVGGSTFVVAEIENL</sequence>
<evidence type="ECO:0000256" key="14">
    <source>
        <dbReference type="ARBA" id="ARBA00022909"/>
    </source>
</evidence>
<evidence type="ECO:0000313" key="25">
    <source>
        <dbReference type="EMBL" id="SEW22238.1"/>
    </source>
</evidence>
<evidence type="ECO:0000256" key="15">
    <source>
        <dbReference type="ARBA" id="ARBA00030048"/>
    </source>
</evidence>
<evidence type="ECO:0000313" key="26">
    <source>
        <dbReference type="Proteomes" id="UP000199437"/>
    </source>
</evidence>
<evidence type="ECO:0000256" key="2">
    <source>
        <dbReference type="ARBA" id="ARBA00002714"/>
    </source>
</evidence>
<dbReference type="Proteomes" id="UP000199437">
    <property type="component" value="Unassembled WGS sequence"/>
</dbReference>
<dbReference type="GO" id="GO:0046656">
    <property type="term" value="P:folic acid biosynthetic process"/>
    <property type="evidence" value="ECO:0007669"/>
    <property type="project" value="UniProtKB-KW"/>
</dbReference>
<evidence type="ECO:0000259" key="24">
    <source>
        <dbReference type="Pfam" id="PF08245"/>
    </source>
</evidence>
<comment type="catalytic activity">
    <reaction evidence="21">
        <text>7,8-dihydropteroate + L-glutamate + ATP = 7,8-dihydrofolate + ADP + phosphate + H(+)</text>
        <dbReference type="Rhea" id="RHEA:23584"/>
        <dbReference type="ChEBI" id="CHEBI:15378"/>
        <dbReference type="ChEBI" id="CHEBI:17839"/>
        <dbReference type="ChEBI" id="CHEBI:29985"/>
        <dbReference type="ChEBI" id="CHEBI:30616"/>
        <dbReference type="ChEBI" id="CHEBI:43474"/>
        <dbReference type="ChEBI" id="CHEBI:57451"/>
        <dbReference type="ChEBI" id="CHEBI:456216"/>
        <dbReference type="EC" id="6.3.2.12"/>
    </reaction>
</comment>
<evidence type="ECO:0000256" key="5">
    <source>
        <dbReference type="ARBA" id="ARBA00008276"/>
    </source>
</evidence>
<evidence type="ECO:0000256" key="12">
    <source>
        <dbReference type="ARBA" id="ARBA00022840"/>
    </source>
</evidence>
<dbReference type="GO" id="GO:0046872">
    <property type="term" value="F:metal ion binding"/>
    <property type="evidence" value="ECO:0007669"/>
    <property type="project" value="UniProtKB-KW"/>
</dbReference>
<evidence type="ECO:0000256" key="18">
    <source>
        <dbReference type="ARBA" id="ARBA00047493"/>
    </source>
</evidence>
<evidence type="ECO:0000256" key="21">
    <source>
        <dbReference type="ARBA" id="ARBA00049161"/>
    </source>
</evidence>
<comment type="function">
    <text evidence="2">Functions in two distinct reactions of the de novo folate biosynthetic pathway. Catalyzes the addition of a glutamate residue to dihydropteroate (7,8-dihydropteroate or H2Pte) to form dihydrofolate (7,8-dihydrofolate monoglutamate or H2Pte-Glu). Also catalyzes successive additions of L-glutamate to tetrahydrofolate or 10-formyltetrahydrofolate or 5,10-methylenetetrahydrofolate, leading to folylpolyglutamate derivatives.</text>
</comment>
<dbReference type="GO" id="GO:0005524">
    <property type="term" value="F:ATP binding"/>
    <property type="evidence" value="ECO:0007669"/>
    <property type="project" value="UniProtKB-KW"/>
</dbReference>
<evidence type="ECO:0000256" key="4">
    <source>
        <dbReference type="ARBA" id="ARBA00005150"/>
    </source>
</evidence>
<keyword evidence="9 22" id="KW-0436">Ligase</keyword>
<keyword evidence="13" id="KW-0460">Magnesium</keyword>
<dbReference type="Pfam" id="PF08245">
    <property type="entry name" value="Mur_ligase_M"/>
    <property type="match status" value="1"/>
</dbReference>
<dbReference type="InterPro" id="IPR001645">
    <property type="entry name" value="Folylpolyglutamate_synth"/>
</dbReference>
<comment type="catalytic activity">
    <reaction evidence="18">
        <text>(6S)-5,6,7,8-tetrahydrofolyl-(gamma-L-Glu)(n) + L-glutamate + ATP = (6S)-5,6,7,8-tetrahydrofolyl-(gamma-L-Glu)(n+1) + ADP + phosphate + H(+)</text>
        <dbReference type="Rhea" id="RHEA:10580"/>
        <dbReference type="Rhea" id="RHEA-COMP:14738"/>
        <dbReference type="Rhea" id="RHEA-COMP:14740"/>
        <dbReference type="ChEBI" id="CHEBI:15378"/>
        <dbReference type="ChEBI" id="CHEBI:29985"/>
        <dbReference type="ChEBI" id="CHEBI:30616"/>
        <dbReference type="ChEBI" id="CHEBI:43474"/>
        <dbReference type="ChEBI" id="CHEBI:141005"/>
        <dbReference type="ChEBI" id="CHEBI:456216"/>
        <dbReference type="EC" id="6.3.2.17"/>
    </reaction>
</comment>
<dbReference type="GO" id="GO:0008841">
    <property type="term" value="F:dihydrofolate synthase activity"/>
    <property type="evidence" value="ECO:0007669"/>
    <property type="project" value="UniProtKB-EC"/>
</dbReference>
<feature type="domain" description="Mur ligase C-terminal" evidence="23">
    <location>
        <begin position="284"/>
        <end position="401"/>
    </location>
</feature>
<evidence type="ECO:0000256" key="8">
    <source>
        <dbReference type="ARBA" id="ARBA00019357"/>
    </source>
</evidence>
<dbReference type="PIRSF" id="PIRSF001563">
    <property type="entry name" value="Folylpolyglu_synth"/>
    <property type="match status" value="1"/>
</dbReference>
<evidence type="ECO:0000256" key="22">
    <source>
        <dbReference type="PIRNR" id="PIRNR001563"/>
    </source>
</evidence>
<evidence type="ECO:0000256" key="3">
    <source>
        <dbReference type="ARBA" id="ARBA00004799"/>
    </source>
</evidence>
<keyword evidence="26" id="KW-1185">Reference proteome</keyword>
<dbReference type="OrthoDB" id="9809356at2"/>
<dbReference type="RefSeq" id="WP_090258477.1">
    <property type="nucleotide sequence ID" value="NZ_FOIR01000002.1"/>
</dbReference>
<dbReference type="GO" id="GO:0004326">
    <property type="term" value="F:tetrahydrofolylpolyglutamate synthase activity"/>
    <property type="evidence" value="ECO:0007669"/>
    <property type="project" value="UniProtKB-EC"/>
</dbReference>
<organism evidence="25 26">
    <name type="scientific">Roseivirga pacifica</name>
    <dbReference type="NCBI Taxonomy" id="1267423"/>
    <lineage>
        <taxon>Bacteria</taxon>
        <taxon>Pseudomonadati</taxon>
        <taxon>Bacteroidota</taxon>
        <taxon>Cytophagia</taxon>
        <taxon>Cytophagales</taxon>
        <taxon>Roseivirgaceae</taxon>
        <taxon>Roseivirga</taxon>
    </lineage>
</organism>
<dbReference type="PROSITE" id="PS01012">
    <property type="entry name" value="FOLYLPOLYGLU_SYNT_2"/>
    <property type="match status" value="1"/>
</dbReference>
<name>A0A1I0Q5M7_9BACT</name>
<dbReference type="GeneID" id="99986749"/>
<dbReference type="EC" id="6.3.2.12" evidence="6"/>
<evidence type="ECO:0000256" key="9">
    <source>
        <dbReference type="ARBA" id="ARBA00022598"/>
    </source>
</evidence>
<evidence type="ECO:0000259" key="23">
    <source>
        <dbReference type="Pfam" id="PF02875"/>
    </source>
</evidence>
<keyword evidence="12 22" id="KW-0067">ATP-binding</keyword>
<keyword evidence="14" id="KW-0289">Folate biosynthesis</keyword>
<evidence type="ECO:0000256" key="17">
    <source>
        <dbReference type="ARBA" id="ARBA00032510"/>
    </source>
</evidence>
<evidence type="ECO:0000256" key="6">
    <source>
        <dbReference type="ARBA" id="ARBA00013023"/>
    </source>
</evidence>
<dbReference type="Pfam" id="PF02875">
    <property type="entry name" value="Mur_ligase_C"/>
    <property type="match status" value="1"/>
</dbReference>
<evidence type="ECO:0000256" key="1">
    <source>
        <dbReference type="ARBA" id="ARBA00001946"/>
    </source>
</evidence>
<comment type="pathway">
    <text evidence="4">Cofactor biosynthesis; tetrahydrofolylpolyglutamate biosynthesis.</text>
</comment>
<protein>
    <recommendedName>
        <fullName evidence="8">Dihydrofolate synthase/folylpolyglutamate synthase</fullName>
        <ecNumber evidence="6">6.3.2.12</ecNumber>
        <ecNumber evidence="7">6.3.2.17</ecNumber>
    </recommendedName>
    <alternativeName>
        <fullName evidence="17">Folylpoly-gamma-glutamate synthetase-dihydrofolate synthetase</fullName>
    </alternativeName>
    <alternativeName>
        <fullName evidence="15">Folylpolyglutamate synthetase</fullName>
    </alternativeName>
    <alternativeName>
        <fullName evidence="16">Tetrahydrofolylpolyglutamate synthase</fullName>
    </alternativeName>
</protein>
<dbReference type="InterPro" id="IPR036615">
    <property type="entry name" value="Mur_ligase_C_dom_sf"/>
</dbReference>
<dbReference type="AlphaFoldDB" id="A0A1I0Q5M7"/>
<evidence type="ECO:0000256" key="16">
    <source>
        <dbReference type="ARBA" id="ARBA00030592"/>
    </source>
</evidence>
<dbReference type="FunFam" id="3.40.1190.10:FF:000011">
    <property type="entry name" value="Folylpolyglutamate synthase/dihydrofolate synthase"/>
    <property type="match status" value="1"/>
</dbReference>
<comment type="catalytic activity">
    <reaction evidence="20">
        <text>(6R)-5,10-methylenetetrahydrofolyl-(gamma-L-Glu)(n) + L-glutamate + ATP = (6R)-5,10-methylenetetrahydrofolyl-(gamma-L-Glu)(n+1) + ADP + phosphate + H(+)</text>
        <dbReference type="Rhea" id="RHEA:51912"/>
        <dbReference type="Rhea" id="RHEA-COMP:13257"/>
        <dbReference type="Rhea" id="RHEA-COMP:13258"/>
        <dbReference type="ChEBI" id="CHEBI:15378"/>
        <dbReference type="ChEBI" id="CHEBI:29985"/>
        <dbReference type="ChEBI" id="CHEBI:30616"/>
        <dbReference type="ChEBI" id="CHEBI:43474"/>
        <dbReference type="ChEBI" id="CHEBI:136572"/>
        <dbReference type="ChEBI" id="CHEBI:456216"/>
        <dbReference type="EC" id="6.3.2.17"/>
    </reaction>
</comment>
<dbReference type="PANTHER" id="PTHR11136">
    <property type="entry name" value="FOLYLPOLYGLUTAMATE SYNTHASE-RELATED"/>
    <property type="match status" value="1"/>
</dbReference>
<evidence type="ECO:0000256" key="10">
    <source>
        <dbReference type="ARBA" id="ARBA00022723"/>
    </source>
</evidence>